<dbReference type="AlphaFoldDB" id="A0A813KE25"/>
<evidence type="ECO:0000256" key="1">
    <source>
        <dbReference type="SAM" id="MobiDB-lite"/>
    </source>
</evidence>
<feature type="non-terminal residue" evidence="2">
    <location>
        <position position="1"/>
    </location>
</feature>
<proteinExistence type="predicted"/>
<protein>
    <submittedName>
        <fullName evidence="2">Uncharacterized protein</fullName>
    </submittedName>
</protein>
<accession>A0A813KE25</accession>
<reference evidence="2" key="1">
    <citation type="submission" date="2021-02" db="EMBL/GenBank/DDBJ databases">
        <authorList>
            <person name="Dougan E. K."/>
            <person name="Rhodes N."/>
            <person name="Thang M."/>
            <person name="Chan C."/>
        </authorList>
    </citation>
    <scope>NUCLEOTIDE SEQUENCE</scope>
</reference>
<dbReference type="EMBL" id="CAJNNW010029400">
    <property type="protein sequence ID" value="CAE8700138.1"/>
    <property type="molecule type" value="Genomic_DNA"/>
</dbReference>
<feature type="compositionally biased region" description="Low complexity" evidence="1">
    <location>
        <begin position="43"/>
        <end position="55"/>
    </location>
</feature>
<evidence type="ECO:0000313" key="2">
    <source>
        <dbReference type="EMBL" id="CAE8700138.1"/>
    </source>
</evidence>
<sequence length="217" mass="23762">VNDMFDFDDLPEACQEDAAREGSDLVAKPSRRSSRGAFSALVSSGSNASNDRSSNALRQRCEDHGIASEDHGIASEVIGAVAAADVLREVERLQLLREDELAAECQAQGLGCAPGSLPREELEWRLKQLRIWKVMPLTTLQEKCRERASHVVAATPPRDGQALSHEELVEAMVVATWGGATRGQQVSKSCKEKGVPLDRLESLERAEQLLAEFNRLE</sequence>
<organism evidence="2 3">
    <name type="scientific">Polarella glacialis</name>
    <name type="common">Dinoflagellate</name>
    <dbReference type="NCBI Taxonomy" id="89957"/>
    <lineage>
        <taxon>Eukaryota</taxon>
        <taxon>Sar</taxon>
        <taxon>Alveolata</taxon>
        <taxon>Dinophyceae</taxon>
        <taxon>Suessiales</taxon>
        <taxon>Suessiaceae</taxon>
        <taxon>Polarella</taxon>
    </lineage>
</organism>
<name>A0A813KE25_POLGL</name>
<feature type="non-terminal residue" evidence="2">
    <location>
        <position position="217"/>
    </location>
</feature>
<dbReference type="Proteomes" id="UP000626109">
    <property type="component" value="Unassembled WGS sequence"/>
</dbReference>
<gene>
    <name evidence="2" type="ORF">PGLA2088_LOCUS31463</name>
</gene>
<evidence type="ECO:0000313" key="3">
    <source>
        <dbReference type="Proteomes" id="UP000626109"/>
    </source>
</evidence>
<feature type="region of interest" description="Disordered" evidence="1">
    <location>
        <begin position="18"/>
        <end position="56"/>
    </location>
</feature>
<comment type="caution">
    <text evidence="2">The sequence shown here is derived from an EMBL/GenBank/DDBJ whole genome shotgun (WGS) entry which is preliminary data.</text>
</comment>